<feature type="transmembrane region" description="Helical" evidence="7">
    <location>
        <begin position="32"/>
        <end position="59"/>
    </location>
</feature>
<evidence type="ECO:0000256" key="7">
    <source>
        <dbReference type="SAM" id="Phobius"/>
    </source>
</evidence>
<evidence type="ECO:0000256" key="5">
    <source>
        <dbReference type="ARBA" id="ARBA00023136"/>
    </source>
</evidence>
<feature type="transmembrane region" description="Helical" evidence="7">
    <location>
        <begin position="89"/>
        <end position="109"/>
    </location>
</feature>
<keyword evidence="3 7" id="KW-0812">Transmembrane</keyword>
<dbReference type="InParanoid" id="Q01S77"/>
<keyword evidence="2" id="KW-1003">Cell membrane</keyword>
<dbReference type="PANTHER" id="PTHR30572:SF4">
    <property type="entry name" value="ABC TRANSPORTER PERMEASE YTRF"/>
    <property type="match status" value="1"/>
</dbReference>
<dbReference type="EMBL" id="CP000473">
    <property type="protein sequence ID" value="ABJ87493.1"/>
    <property type="molecule type" value="Genomic_DNA"/>
</dbReference>
<evidence type="ECO:0000313" key="9">
    <source>
        <dbReference type="EMBL" id="ABJ87493.1"/>
    </source>
</evidence>
<evidence type="ECO:0000256" key="4">
    <source>
        <dbReference type="ARBA" id="ARBA00022989"/>
    </source>
</evidence>
<keyword evidence="5 7" id="KW-0472">Membrane</keyword>
<sequence>MVAAVDRDQPVTNLRTMDEVVRNALSQRRETMYLIAAFAAVALILAVIGLYGVMAYSVAQRTAEIGIRQAIGAQRGDIVRMVLAEGMRLSALGIAIGVIAAIGFTRLLGRLLFHVSATDPATFAAIAGLFLAVSLAACALPARRATRIDPLEALRTR</sequence>
<dbReference type="STRING" id="234267.Acid_6571"/>
<evidence type="ECO:0000256" key="6">
    <source>
        <dbReference type="ARBA" id="ARBA00038076"/>
    </source>
</evidence>
<evidence type="ECO:0000256" key="2">
    <source>
        <dbReference type="ARBA" id="ARBA00022475"/>
    </source>
</evidence>
<dbReference type="Pfam" id="PF02687">
    <property type="entry name" value="FtsX"/>
    <property type="match status" value="1"/>
</dbReference>
<evidence type="ECO:0000256" key="3">
    <source>
        <dbReference type="ARBA" id="ARBA00022692"/>
    </source>
</evidence>
<dbReference type="KEGG" id="sus:Acid_6571"/>
<dbReference type="GO" id="GO:0022857">
    <property type="term" value="F:transmembrane transporter activity"/>
    <property type="evidence" value="ECO:0007669"/>
    <property type="project" value="TreeGrafter"/>
</dbReference>
<dbReference type="HOGENOM" id="CLU_1676696_0_0_0"/>
<dbReference type="eggNOG" id="COG0577">
    <property type="taxonomic scope" value="Bacteria"/>
</dbReference>
<feature type="transmembrane region" description="Helical" evidence="7">
    <location>
        <begin position="121"/>
        <end position="142"/>
    </location>
</feature>
<evidence type="ECO:0000256" key="1">
    <source>
        <dbReference type="ARBA" id="ARBA00004651"/>
    </source>
</evidence>
<comment type="subcellular location">
    <subcellularLocation>
        <location evidence="1">Cell membrane</location>
        <topology evidence="1">Multi-pass membrane protein</topology>
    </subcellularLocation>
</comment>
<name>Q01S77_SOLUE</name>
<dbReference type="InterPro" id="IPR050250">
    <property type="entry name" value="Macrolide_Exporter_MacB"/>
</dbReference>
<comment type="similarity">
    <text evidence="6">Belongs to the ABC-4 integral membrane protein family.</text>
</comment>
<dbReference type="InterPro" id="IPR003838">
    <property type="entry name" value="ABC3_permease_C"/>
</dbReference>
<keyword evidence="4 7" id="KW-1133">Transmembrane helix</keyword>
<gene>
    <name evidence="9" type="ordered locus">Acid_6571</name>
</gene>
<proteinExistence type="inferred from homology"/>
<feature type="domain" description="ABC3 transporter permease C-terminal" evidence="8">
    <location>
        <begin position="37"/>
        <end position="150"/>
    </location>
</feature>
<protein>
    <recommendedName>
        <fullName evidence="8">ABC3 transporter permease C-terminal domain-containing protein</fullName>
    </recommendedName>
</protein>
<evidence type="ECO:0000259" key="8">
    <source>
        <dbReference type="Pfam" id="PF02687"/>
    </source>
</evidence>
<dbReference type="PANTHER" id="PTHR30572">
    <property type="entry name" value="MEMBRANE COMPONENT OF TRANSPORTER-RELATED"/>
    <property type="match status" value="1"/>
</dbReference>
<reference evidence="9" key="1">
    <citation type="submission" date="2006-10" db="EMBL/GenBank/DDBJ databases">
        <title>Complete sequence of Solibacter usitatus Ellin6076.</title>
        <authorList>
            <consortium name="US DOE Joint Genome Institute"/>
            <person name="Copeland A."/>
            <person name="Lucas S."/>
            <person name="Lapidus A."/>
            <person name="Barry K."/>
            <person name="Detter J.C."/>
            <person name="Glavina del Rio T."/>
            <person name="Hammon N."/>
            <person name="Israni S."/>
            <person name="Dalin E."/>
            <person name="Tice H."/>
            <person name="Pitluck S."/>
            <person name="Thompson L.S."/>
            <person name="Brettin T."/>
            <person name="Bruce D."/>
            <person name="Han C."/>
            <person name="Tapia R."/>
            <person name="Gilna P."/>
            <person name="Schmutz J."/>
            <person name="Larimer F."/>
            <person name="Land M."/>
            <person name="Hauser L."/>
            <person name="Kyrpides N."/>
            <person name="Mikhailova N."/>
            <person name="Janssen P.H."/>
            <person name="Kuske C.R."/>
            <person name="Richardson P."/>
        </authorList>
    </citation>
    <scope>NUCLEOTIDE SEQUENCE</scope>
    <source>
        <strain evidence="9">Ellin6076</strain>
    </source>
</reference>
<dbReference type="AlphaFoldDB" id="Q01S77"/>
<accession>Q01S77</accession>
<organism evidence="9">
    <name type="scientific">Solibacter usitatus (strain Ellin6076)</name>
    <dbReference type="NCBI Taxonomy" id="234267"/>
    <lineage>
        <taxon>Bacteria</taxon>
        <taxon>Pseudomonadati</taxon>
        <taxon>Acidobacteriota</taxon>
        <taxon>Terriglobia</taxon>
        <taxon>Bryobacterales</taxon>
        <taxon>Solibacteraceae</taxon>
        <taxon>Candidatus Solibacter</taxon>
    </lineage>
</organism>
<dbReference type="GO" id="GO:0005886">
    <property type="term" value="C:plasma membrane"/>
    <property type="evidence" value="ECO:0007669"/>
    <property type="project" value="UniProtKB-SubCell"/>
</dbReference>